<dbReference type="Proteomes" id="UP001615411">
    <property type="component" value="Unassembled WGS sequence"/>
</dbReference>
<organism evidence="1 2">
    <name type="scientific">Pseudomonas caricapapayae</name>
    <dbReference type="NCBI Taxonomy" id="46678"/>
    <lineage>
        <taxon>Bacteria</taxon>
        <taxon>Pseudomonadati</taxon>
        <taxon>Pseudomonadota</taxon>
        <taxon>Gammaproteobacteria</taxon>
        <taxon>Pseudomonadales</taxon>
        <taxon>Pseudomonadaceae</taxon>
        <taxon>Pseudomonas</taxon>
    </lineage>
</organism>
<dbReference type="EMBL" id="JBIUGF010000013">
    <property type="protein sequence ID" value="MFJ1337726.1"/>
    <property type="molecule type" value="Genomic_DNA"/>
</dbReference>
<accession>A0ACC7LT66</accession>
<keyword evidence="2" id="KW-1185">Reference proteome</keyword>
<proteinExistence type="predicted"/>
<evidence type="ECO:0000313" key="2">
    <source>
        <dbReference type="Proteomes" id="UP001615411"/>
    </source>
</evidence>
<gene>
    <name evidence="1" type="ORF">ACIKP7_06240</name>
</gene>
<sequence length="145" mass="16043">MRVRLFTLRSLQSLGLPLIAYLFVCLMTAEITQTSFSLELPSLIDPGRDSTIELLLFTAPGQLLFLLLGCFIHKRRLLGSAFGLFATMTALLQCLLFAEIFGNTWSSTEILGLLGFNLPWLLLALVPGLALLMTLERWPGSRKAA</sequence>
<protein>
    <submittedName>
        <fullName evidence="1">Uncharacterized protein</fullName>
    </submittedName>
</protein>
<comment type="caution">
    <text evidence="1">The sequence shown here is derived from an EMBL/GenBank/DDBJ whole genome shotgun (WGS) entry which is preliminary data.</text>
</comment>
<name>A0ACC7LT66_9PSED</name>
<evidence type="ECO:0000313" key="1">
    <source>
        <dbReference type="EMBL" id="MFJ1337726.1"/>
    </source>
</evidence>
<reference evidence="1" key="1">
    <citation type="submission" date="2024-10" db="EMBL/GenBank/DDBJ databases">
        <title>Aeromonas and Pseudomonas from the Cagarras Archipelago, Rio de Janeiro, Brazil.</title>
        <authorList>
            <person name="Canellas A.L.B."/>
            <person name="Laport M.S."/>
        </authorList>
    </citation>
    <scope>NUCLEOTIDE SEQUENCE</scope>
    <source>
        <strain evidence="1">ACP-7</strain>
    </source>
</reference>